<protein>
    <submittedName>
        <fullName evidence="8">24176_t:CDS:1</fullName>
    </submittedName>
</protein>
<accession>A0ABN7UZX3</accession>
<evidence type="ECO:0000256" key="2">
    <source>
        <dbReference type="ARBA" id="ARBA00007466"/>
    </source>
</evidence>
<feature type="compositionally biased region" description="Basic and acidic residues" evidence="7">
    <location>
        <begin position="206"/>
        <end position="215"/>
    </location>
</feature>
<dbReference type="EMBL" id="CAJVQB010007868">
    <property type="protein sequence ID" value="CAG8710481.1"/>
    <property type="molecule type" value="Genomic_DNA"/>
</dbReference>
<dbReference type="PANTHER" id="PTHR23183:SF0">
    <property type="entry name" value="NUCLEOLAR PROTEIN 14"/>
    <property type="match status" value="1"/>
</dbReference>
<proteinExistence type="inferred from homology"/>
<keyword evidence="3" id="KW-0690">Ribosome biogenesis</keyword>
<feature type="region of interest" description="Disordered" evidence="7">
    <location>
        <begin position="339"/>
        <end position="374"/>
    </location>
</feature>
<dbReference type="Pfam" id="PF04147">
    <property type="entry name" value="Nop14"/>
    <property type="match status" value="1"/>
</dbReference>
<comment type="caution">
    <text evidence="8">The sequence shown here is derived from an EMBL/GenBank/DDBJ whole genome shotgun (WGS) entry which is preliminary data.</text>
</comment>
<keyword evidence="4" id="KW-0698">rRNA processing</keyword>
<evidence type="ECO:0000256" key="4">
    <source>
        <dbReference type="ARBA" id="ARBA00022552"/>
    </source>
</evidence>
<reference evidence="8 9" key="1">
    <citation type="submission" date="2021-06" db="EMBL/GenBank/DDBJ databases">
        <authorList>
            <person name="Kallberg Y."/>
            <person name="Tangrot J."/>
            <person name="Rosling A."/>
        </authorList>
    </citation>
    <scope>NUCLEOTIDE SEQUENCE [LARGE SCALE GENOMIC DNA]</scope>
    <source>
        <strain evidence="8 9">120-4 pot B 10/14</strain>
    </source>
</reference>
<evidence type="ECO:0000313" key="9">
    <source>
        <dbReference type="Proteomes" id="UP000789901"/>
    </source>
</evidence>
<comment type="subcellular location">
    <subcellularLocation>
        <location evidence="1">Nucleus</location>
        <location evidence="1">Nucleolus</location>
    </subcellularLocation>
</comment>
<evidence type="ECO:0000256" key="6">
    <source>
        <dbReference type="ARBA" id="ARBA00024695"/>
    </source>
</evidence>
<name>A0ABN7UZX3_GIGMA</name>
<gene>
    <name evidence="8" type="ORF">GMARGA_LOCUS12714</name>
</gene>
<evidence type="ECO:0000256" key="3">
    <source>
        <dbReference type="ARBA" id="ARBA00022517"/>
    </source>
</evidence>
<feature type="compositionally biased region" description="Basic and acidic residues" evidence="7">
    <location>
        <begin position="40"/>
        <end position="51"/>
    </location>
</feature>
<evidence type="ECO:0000256" key="1">
    <source>
        <dbReference type="ARBA" id="ARBA00004604"/>
    </source>
</evidence>
<sequence length="829" mass="95409">MAKSGGSALKRLKSTLKEAKVIGHGSRSSMSKKQKRKGKPKDDKNDTKDKLEFLKNQINPFELRVTKTKHNVLGRKVKGIQGRPGLKRQIGIEKRKQTLLVEMESRNKVGGLIDRRFGENDPTLSLEEKMLERFAREKKQRHSKSSLFNLEDDDLTHYGQSLTLIDDFDEPDLSLNEEVDTGIIDHDTVDKGHFGGFEEDEQNNDESEHKKKSKTEVMKEVIAKSKMHKYERQLVQEEDERVCNELDNDLDEIRNLISLPKSGVVPLPTQEAAFRNKSVSNGSASKKDISDKDDAYDRHVRELALDRRTRPTDRIKSEEEIALEEREKLERLEIARKRRMEGLDPESDDDSVKRKKQKRTSMADDPDYDHISDDDDNNHYNLAYTFPCPTTLAEFLKILQDVEDEEVHVVVHRIRVLHHIKLSVENRVKLEKFFPVLMDYVLHRVQENPVPILLINKLVGHIFDLVQQVPESATDYFVSKIVTMENNLTKRLFSSGLKKSKSMFPTISEFILLRILSQVFPTSDFHHPVVTPAQLLMAQYLAQCPLSNGLDLVSGLLLCNLMHECQVLSKRIIPEALNFLFIALVYLAPQGTFNSMESIPGIFPLSSKFVPTLQIKDTIFVDDANPLDFSQFSSVMNGNGNINVFDNDLFRLSALMATLHLVENFAKMYNCTPASSELFEPASKIIDTYPLDKFSSTIKIKIASIRETLERLQKFSKKSRKPLELQHHRPIPLPTYIPKFQENFSIDKHYDTDREQAKLNKLKAQYKKERKGAIRELRKDSKCIAHHNIRKVKEKDTLYKKRINSIMGILESEQGEKKAYEKAKKYGKI</sequence>
<evidence type="ECO:0000313" key="8">
    <source>
        <dbReference type="EMBL" id="CAG8710481.1"/>
    </source>
</evidence>
<keyword evidence="5" id="KW-0539">Nucleus</keyword>
<comment type="function">
    <text evidence="6">Involved in nucleolar processing of pre-18S ribosomal RNA. Has a role in the nuclear export of 40S pre-ribosomal subunit to the cytoplasm.</text>
</comment>
<dbReference type="PANTHER" id="PTHR23183">
    <property type="entry name" value="NOP14"/>
    <property type="match status" value="1"/>
</dbReference>
<evidence type="ECO:0000256" key="7">
    <source>
        <dbReference type="SAM" id="MobiDB-lite"/>
    </source>
</evidence>
<dbReference type="InterPro" id="IPR007276">
    <property type="entry name" value="Nop14"/>
</dbReference>
<feature type="compositionally biased region" description="Basic residues" evidence="7">
    <location>
        <begin position="30"/>
        <end position="39"/>
    </location>
</feature>
<feature type="region of interest" description="Disordered" evidence="7">
    <location>
        <begin position="193"/>
        <end position="215"/>
    </location>
</feature>
<organism evidence="8 9">
    <name type="scientific">Gigaspora margarita</name>
    <dbReference type="NCBI Taxonomy" id="4874"/>
    <lineage>
        <taxon>Eukaryota</taxon>
        <taxon>Fungi</taxon>
        <taxon>Fungi incertae sedis</taxon>
        <taxon>Mucoromycota</taxon>
        <taxon>Glomeromycotina</taxon>
        <taxon>Glomeromycetes</taxon>
        <taxon>Diversisporales</taxon>
        <taxon>Gigasporaceae</taxon>
        <taxon>Gigaspora</taxon>
    </lineage>
</organism>
<feature type="region of interest" description="Disordered" evidence="7">
    <location>
        <begin position="1"/>
        <end position="51"/>
    </location>
</feature>
<evidence type="ECO:0000256" key="5">
    <source>
        <dbReference type="ARBA" id="ARBA00023242"/>
    </source>
</evidence>
<comment type="similarity">
    <text evidence="2">Belongs to the NOP14 family.</text>
</comment>
<keyword evidence="9" id="KW-1185">Reference proteome</keyword>
<dbReference type="Proteomes" id="UP000789901">
    <property type="component" value="Unassembled WGS sequence"/>
</dbReference>
<feature type="compositionally biased region" description="Acidic residues" evidence="7">
    <location>
        <begin position="364"/>
        <end position="374"/>
    </location>
</feature>